<feature type="signal peptide" evidence="9">
    <location>
        <begin position="1"/>
        <end position="21"/>
    </location>
</feature>
<evidence type="ECO:0000256" key="6">
    <source>
        <dbReference type="ARBA" id="ARBA00022801"/>
    </source>
</evidence>
<dbReference type="GO" id="GO:0004177">
    <property type="term" value="F:aminopeptidase activity"/>
    <property type="evidence" value="ECO:0007669"/>
    <property type="project" value="UniProtKB-KW"/>
</dbReference>
<organism evidence="11 12">
    <name type="scientific">Botryobasidium botryosum (strain FD-172 SS1)</name>
    <dbReference type="NCBI Taxonomy" id="930990"/>
    <lineage>
        <taxon>Eukaryota</taxon>
        <taxon>Fungi</taxon>
        <taxon>Dikarya</taxon>
        <taxon>Basidiomycota</taxon>
        <taxon>Agaricomycotina</taxon>
        <taxon>Agaricomycetes</taxon>
        <taxon>Cantharellales</taxon>
        <taxon>Botryobasidiaceae</taxon>
        <taxon>Botryobasidium</taxon>
    </lineage>
</organism>
<evidence type="ECO:0000259" key="10">
    <source>
        <dbReference type="Pfam" id="PF04389"/>
    </source>
</evidence>
<dbReference type="InParanoid" id="A0A067MFH9"/>
<evidence type="ECO:0000256" key="4">
    <source>
        <dbReference type="ARBA" id="ARBA00022723"/>
    </source>
</evidence>
<comment type="cofactor">
    <cofactor evidence="1">
        <name>Zn(2+)</name>
        <dbReference type="ChEBI" id="CHEBI:29105"/>
    </cofactor>
</comment>
<evidence type="ECO:0000256" key="9">
    <source>
        <dbReference type="RuleBase" id="RU361240"/>
    </source>
</evidence>
<evidence type="ECO:0000256" key="1">
    <source>
        <dbReference type="ARBA" id="ARBA00001947"/>
    </source>
</evidence>
<dbReference type="Pfam" id="PF04389">
    <property type="entry name" value="Peptidase_M28"/>
    <property type="match status" value="1"/>
</dbReference>
<dbReference type="SUPFAM" id="SSF53187">
    <property type="entry name" value="Zn-dependent exopeptidases"/>
    <property type="match status" value="1"/>
</dbReference>
<dbReference type="EMBL" id="KL198043">
    <property type="protein sequence ID" value="KDQ13440.1"/>
    <property type="molecule type" value="Genomic_DNA"/>
</dbReference>
<dbReference type="EC" id="3.4.-.-" evidence="9"/>
<evidence type="ECO:0000256" key="2">
    <source>
        <dbReference type="ARBA" id="ARBA00022438"/>
    </source>
</evidence>
<keyword evidence="7 9" id="KW-0862">Zinc</keyword>
<evidence type="ECO:0000313" key="12">
    <source>
        <dbReference type="Proteomes" id="UP000027195"/>
    </source>
</evidence>
<name>A0A067MFH9_BOTB1</name>
<dbReference type="OrthoDB" id="10013407at2759"/>
<evidence type="ECO:0000256" key="3">
    <source>
        <dbReference type="ARBA" id="ARBA00022670"/>
    </source>
</evidence>
<keyword evidence="3 9" id="KW-0645">Protease</keyword>
<keyword evidence="2" id="KW-0031">Aminopeptidase</keyword>
<sequence length="406" mass="43039">MARSTYAAVVLALSLAAVCSAVPAAVRPIDANSRLLKYGPESQAWVSSEALDFLRDTDIDLSLPKAALRQQYPVIAPVPDALIDILGNHNSPRGPGFLDVTEIGDADGARTAKENDVTIFAFPTPSKSKYPIADSLFSQINANSLKSTVTTLSGYSTRYYRSSGARAPATWIQSQFASAAGSANVKLIENSFDQPNVIATIPAKSGGSSEVVILGAHLDSINQRSTTSAAPGADDDASGIAILLQALQILTAAGWKGSRPIEFHAYAGEEGGMLGSATVASQYKKAGRAVRAMLNFDMVAYQPTSKPVVTVLTDTTADLATFSRSLISAYIPEATLATNKCGYACSDHFSWYNQGYATISIDESGPSDTYLNPNYHTANDTVDKLDFTKASAFVKLAIAWILELSE</sequence>
<reference evidence="12" key="1">
    <citation type="journal article" date="2014" name="Proc. Natl. Acad. Sci. U.S.A.">
        <title>Extensive sampling of basidiomycete genomes demonstrates inadequacy of the white-rot/brown-rot paradigm for wood decay fungi.</title>
        <authorList>
            <person name="Riley R."/>
            <person name="Salamov A.A."/>
            <person name="Brown D.W."/>
            <person name="Nagy L.G."/>
            <person name="Floudas D."/>
            <person name="Held B.W."/>
            <person name="Levasseur A."/>
            <person name="Lombard V."/>
            <person name="Morin E."/>
            <person name="Otillar R."/>
            <person name="Lindquist E.A."/>
            <person name="Sun H."/>
            <person name="LaButti K.M."/>
            <person name="Schmutz J."/>
            <person name="Jabbour D."/>
            <person name="Luo H."/>
            <person name="Baker S.E."/>
            <person name="Pisabarro A.G."/>
            <person name="Walton J.D."/>
            <person name="Blanchette R.A."/>
            <person name="Henrissat B."/>
            <person name="Martin F."/>
            <person name="Cullen D."/>
            <person name="Hibbett D.S."/>
            <person name="Grigoriev I.V."/>
        </authorList>
    </citation>
    <scope>NUCLEOTIDE SEQUENCE [LARGE SCALE GENOMIC DNA]</scope>
    <source>
        <strain evidence="12">FD-172 SS1</strain>
    </source>
</reference>
<dbReference type="InterPro" id="IPR007484">
    <property type="entry name" value="Peptidase_M28"/>
</dbReference>
<evidence type="ECO:0000313" key="11">
    <source>
        <dbReference type="EMBL" id="KDQ13440.1"/>
    </source>
</evidence>
<dbReference type="GO" id="GO:0008235">
    <property type="term" value="F:metalloexopeptidase activity"/>
    <property type="evidence" value="ECO:0007669"/>
    <property type="project" value="InterPro"/>
</dbReference>
<dbReference type="GO" id="GO:0006508">
    <property type="term" value="P:proteolysis"/>
    <property type="evidence" value="ECO:0007669"/>
    <property type="project" value="UniProtKB-KW"/>
</dbReference>
<proteinExistence type="inferred from homology"/>
<dbReference type="STRING" id="930990.A0A067MFH9"/>
<dbReference type="PANTHER" id="PTHR12147:SF56">
    <property type="entry name" value="AMINOPEPTIDASE YDR415C-RELATED"/>
    <property type="match status" value="1"/>
</dbReference>
<dbReference type="PANTHER" id="PTHR12147">
    <property type="entry name" value="METALLOPEPTIDASE M28 FAMILY MEMBER"/>
    <property type="match status" value="1"/>
</dbReference>
<keyword evidence="5 9" id="KW-0732">Signal</keyword>
<evidence type="ECO:0000256" key="7">
    <source>
        <dbReference type="ARBA" id="ARBA00022833"/>
    </source>
</evidence>
<dbReference type="AlphaFoldDB" id="A0A067MFH9"/>
<dbReference type="Gene3D" id="3.40.630.10">
    <property type="entry name" value="Zn peptidases"/>
    <property type="match status" value="1"/>
</dbReference>
<dbReference type="HOGENOM" id="CLU_025866_3_0_1"/>
<accession>A0A067MFH9</accession>
<gene>
    <name evidence="11" type="ORF">BOTBODRAFT_175462</name>
</gene>
<feature type="chain" id="PRO_5005103698" description="Peptide hydrolase" evidence="9">
    <location>
        <begin position="22"/>
        <end position="406"/>
    </location>
</feature>
<keyword evidence="4 9" id="KW-0479">Metal-binding</keyword>
<keyword evidence="12" id="KW-1185">Reference proteome</keyword>
<evidence type="ECO:0000256" key="5">
    <source>
        <dbReference type="ARBA" id="ARBA00022729"/>
    </source>
</evidence>
<protein>
    <recommendedName>
        <fullName evidence="9">Peptide hydrolase</fullName>
        <ecNumber evidence="9">3.4.-.-</ecNumber>
    </recommendedName>
</protein>
<comment type="similarity">
    <text evidence="8">Belongs to the peptidase M28 family. M28E subfamily.</text>
</comment>
<evidence type="ECO:0000256" key="8">
    <source>
        <dbReference type="ARBA" id="ARBA00043962"/>
    </source>
</evidence>
<keyword evidence="6 9" id="KW-0378">Hydrolase</keyword>
<dbReference type="InterPro" id="IPR045175">
    <property type="entry name" value="M28_fam"/>
</dbReference>
<feature type="domain" description="Peptidase M28" evidence="10">
    <location>
        <begin position="196"/>
        <end position="399"/>
    </location>
</feature>
<dbReference type="GO" id="GO:0046872">
    <property type="term" value="F:metal ion binding"/>
    <property type="evidence" value="ECO:0007669"/>
    <property type="project" value="UniProtKB-KW"/>
</dbReference>
<dbReference type="Proteomes" id="UP000027195">
    <property type="component" value="Unassembled WGS sequence"/>
</dbReference>